<dbReference type="PANTHER" id="PTHR30543">
    <property type="entry name" value="CHROMATE REDUCTASE"/>
    <property type="match status" value="1"/>
</dbReference>
<evidence type="ECO:0000259" key="1">
    <source>
        <dbReference type="Pfam" id="PF03358"/>
    </source>
</evidence>
<dbReference type="Pfam" id="PF03358">
    <property type="entry name" value="FMN_red"/>
    <property type="match status" value="1"/>
</dbReference>
<accession>A0A5S9F3Z0</accession>
<evidence type="ECO:0000313" key="3">
    <source>
        <dbReference type="Proteomes" id="UP000326354"/>
    </source>
</evidence>
<evidence type="ECO:0000313" key="2">
    <source>
        <dbReference type="EMBL" id="BBM84751.1"/>
    </source>
</evidence>
<dbReference type="KEGG" id="uam:UABAM_03112"/>
<reference evidence="2 3" key="1">
    <citation type="submission" date="2019-08" db="EMBL/GenBank/DDBJ databases">
        <title>Complete genome sequence of Candidatus Uab amorphum.</title>
        <authorList>
            <person name="Shiratori T."/>
            <person name="Suzuki S."/>
            <person name="Kakizawa Y."/>
            <person name="Ishida K."/>
        </authorList>
    </citation>
    <scope>NUCLEOTIDE SEQUENCE [LARGE SCALE GENOMIC DNA]</scope>
    <source>
        <strain evidence="2 3">SRT547</strain>
    </source>
</reference>
<sequence>MDITIICGSQRVQSESGKLALFLQEKIAELFPETQTNLFDLGKNPLPLWNEGVWQGTDEWKTIWHPIAETLNSSDGIILISPEYGGMVPPALKNFLLLCGGKDIAHKPGLIVGVSSGRGGSYPIAELRTTGYKNNRLCWIPDHVIVRDIANFNKNPSEYQRDIDRMEYSLKMLNEYAKALTLVRNSGTIDLDTYPFGM</sequence>
<dbReference type="GO" id="GO:0010181">
    <property type="term" value="F:FMN binding"/>
    <property type="evidence" value="ECO:0007669"/>
    <property type="project" value="TreeGrafter"/>
</dbReference>
<gene>
    <name evidence="2" type="ORF">UABAM_03112</name>
</gene>
<dbReference type="PANTHER" id="PTHR30543:SF31">
    <property type="entry name" value="NADPH-DEPENDENT AZOREDUCTASE AZR"/>
    <property type="match status" value="1"/>
</dbReference>
<protein>
    <submittedName>
        <fullName evidence="2">Flavoprotein</fullName>
    </submittedName>
</protein>
<dbReference type="InterPro" id="IPR029039">
    <property type="entry name" value="Flavoprotein-like_sf"/>
</dbReference>
<keyword evidence="3" id="KW-1185">Reference proteome</keyword>
<dbReference type="RefSeq" id="WP_151968884.1">
    <property type="nucleotide sequence ID" value="NZ_AP019860.1"/>
</dbReference>
<organism evidence="2 3">
    <name type="scientific">Uabimicrobium amorphum</name>
    <dbReference type="NCBI Taxonomy" id="2596890"/>
    <lineage>
        <taxon>Bacteria</taxon>
        <taxon>Pseudomonadati</taxon>
        <taxon>Planctomycetota</taxon>
        <taxon>Candidatus Uabimicrobiia</taxon>
        <taxon>Candidatus Uabimicrobiales</taxon>
        <taxon>Candidatus Uabimicrobiaceae</taxon>
        <taxon>Candidatus Uabimicrobium</taxon>
    </lineage>
</organism>
<dbReference type="AlphaFoldDB" id="A0A5S9F3Z0"/>
<proteinExistence type="predicted"/>
<dbReference type="Proteomes" id="UP000326354">
    <property type="component" value="Chromosome"/>
</dbReference>
<feature type="domain" description="NADPH-dependent FMN reductase-like" evidence="1">
    <location>
        <begin position="1"/>
        <end position="145"/>
    </location>
</feature>
<dbReference type="EMBL" id="AP019860">
    <property type="protein sequence ID" value="BBM84751.1"/>
    <property type="molecule type" value="Genomic_DNA"/>
</dbReference>
<name>A0A5S9F3Z0_UABAM</name>
<dbReference type="GO" id="GO:0016491">
    <property type="term" value="F:oxidoreductase activity"/>
    <property type="evidence" value="ECO:0007669"/>
    <property type="project" value="InterPro"/>
</dbReference>
<dbReference type="InterPro" id="IPR005025">
    <property type="entry name" value="FMN_Rdtase-like_dom"/>
</dbReference>
<dbReference type="Gene3D" id="3.40.50.360">
    <property type="match status" value="1"/>
</dbReference>
<dbReference type="GO" id="GO:0005829">
    <property type="term" value="C:cytosol"/>
    <property type="evidence" value="ECO:0007669"/>
    <property type="project" value="TreeGrafter"/>
</dbReference>
<dbReference type="InterPro" id="IPR050712">
    <property type="entry name" value="NAD(P)H-dep_reductase"/>
</dbReference>
<dbReference type="OrthoDB" id="9806724at2"/>
<dbReference type="SUPFAM" id="SSF52218">
    <property type="entry name" value="Flavoproteins"/>
    <property type="match status" value="1"/>
</dbReference>